<reference evidence="1" key="1">
    <citation type="submission" date="2021-06" db="EMBL/GenBank/DDBJ databases">
        <authorList>
            <person name="Kallberg Y."/>
            <person name="Tangrot J."/>
            <person name="Rosling A."/>
        </authorList>
    </citation>
    <scope>NUCLEOTIDE SEQUENCE</scope>
    <source>
        <strain evidence="1">87-6 pot B 2015</strain>
    </source>
</reference>
<dbReference type="AlphaFoldDB" id="A0A9N9HEI7"/>
<protein>
    <submittedName>
        <fullName evidence="1">9562_t:CDS:1</fullName>
    </submittedName>
</protein>
<proteinExistence type="predicted"/>
<evidence type="ECO:0000313" key="2">
    <source>
        <dbReference type="Proteomes" id="UP000789375"/>
    </source>
</evidence>
<keyword evidence="2" id="KW-1185">Reference proteome</keyword>
<dbReference type="Proteomes" id="UP000789375">
    <property type="component" value="Unassembled WGS sequence"/>
</dbReference>
<evidence type="ECO:0000313" key="1">
    <source>
        <dbReference type="EMBL" id="CAG8674311.1"/>
    </source>
</evidence>
<feature type="non-terminal residue" evidence="1">
    <location>
        <position position="1"/>
    </location>
</feature>
<gene>
    <name evidence="1" type="ORF">FMOSSE_LOCUS12568</name>
</gene>
<dbReference type="EMBL" id="CAJVPP010006127">
    <property type="protein sequence ID" value="CAG8674311.1"/>
    <property type="molecule type" value="Genomic_DNA"/>
</dbReference>
<accession>A0A9N9HEI7</accession>
<sequence length="128" mass="14513">KLPSVTDHVTEISETLCPEKNLPEVNVPTTLISSDVYFEKSEKEINEEVVSQSDKSLKTNAMIHKKKHITVHFSERALWYEVRKGKKGWLSHGSVAILCQVLTTKRVMGLLNDAENKGLELHSQIIIF</sequence>
<comment type="caution">
    <text evidence="1">The sequence shown here is derived from an EMBL/GenBank/DDBJ whole genome shotgun (WGS) entry which is preliminary data.</text>
</comment>
<organism evidence="1 2">
    <name type="scientific">Funneliformis mosseae</name>
    <name type="common">Endomycorrhizal fungus</name>
    <name type="synonym">Glomus mosseae</name>
    <dbReference type="NCBI Taxonomy" id="27381"/>
    <lineage>
        <taxon>Eukaryota</taxon>
        <taxon>Fungi</taxon>
        <taxon>Fungi incertae sedis</taxon>
        <taxon>Mucoromycota</taxon>
        <taxon>Glomeromycotina</taxon>
        <taxon>Glomeromycetes</taxon>
        <taxon>Glomerales</taxon>
        <taxon>Glomeraceae</taxon>
        <taxon>Funneliformis</taxon>
    </lineage>
</organism>
<name>A0A9N9HEI7_FUNMO</name>